<sequence length="220" mass="24826">MERGISRKNKQGFDSHRQKLALTLTTLSLFYADQIKLNTVSATKRKLLFGPMCEESVLAGGGTVIDLHAENDPQIRRIEDRPHVQKIGWMRKMASQGEGSATSLATKLWDRTSFVPQELESSGEQSSGREREIRHLAKEWRNHEAVRTSGPDSDVFLDSGGHTRRMMDCHTTPDVGPGRSVSEKRRNGLHDFGKFARHVGDSKRPRKIGRALLRKLLDRS</sequence>
<accession>A0A165XZV5</accession>
<dbReference type="AlphaFoldDB" id="A0A165XZV5"/>
<proteinExistence type="predicted"/>
<feature type="region of interest" description="Disordered" evidence="1">
    <location>
        <begin position="144"/>
        <end position="185"/>
    </location>
</feature>
<evidence type="ECO:0000256" key="1">
    <source>
        <dbReference type="SAM" id="MobiDB-lite"/>
    </source>
</evidence>
<name>A0A165XZV5_9AGAM</name>
<evidence type="ECO:0000313" key="3">
    <source>
        <dbReference type="Proteomes" id="UP000076798"/>
    </source>
</evidence>
<reference evidence="2 3" key="1">
    <citation type="journal article" date="2016" name="Mol. Biol. Evol.">
        <title>Comparative Genomics of Early-Diverging Mushroom-Forming Fungi Provides Insights into the Origins of Lignocellulose Decay Capabilities.</title>
        <authorList>
            <person name="Nagy L.G."/>
            <person name="Riley R."/>
            <person name="Tritt A."/>
            <person name="Adam C."/>
            <person name="Daum C."/>
            <person name="Floudas D."/>
            <person name="Sun H."/>
            <person name="Yadav J.S."/>
            <person name="Pangilinan J."/>
            <person name="Larsson K.H."/>
            <person name="Matsuura K."/>
            <person name="Barry K."/>
            <person name="Labutti K."/>
            <person name="Kuo R."/>
            <person name="Ohm R.A."/>
            <person name="Bhattacharya S.S."/>
            <person name="Shirouzu T."/>
            <person name="Yoshinaga Y."/>
            <person name="Martin F.M."/>
            <person name="Grigoriev I.V."/>
            <person name="Hibbett D.S."/>
        </authorList>
    </citation>
    <scope>NUCLEOTIDE SEQUENCE [LARGE SCALE GENOMIC DNA]</scope>
    <source>
        <strain evidence="2 3">HHB10207 ss-3</strain>
    </source>
</reference>
<organism evidence="2 3">
    <name type="scientific">Sistotremastrum suecicum HHB10207 ss-3</name>
    <dbReference type="NCBI Taxonomy" id="1314776"/>
    <lineage>
        <taxon>Eukaryota</taxon>
        <taxon>Fungi</taxon>
        <taxon>Dikarya</taxon>
        <taxon>Basidiomycota</taxon>
        <taxon>Agaricomycotina</taxon>
        <taxon>Agaricomycetes</taxon>
        <taxon>Sistotremastrales</taxon>
        <taxon>Sistotremastraceae</taxon>
        <taxon>Sistotremastrum</taxon>
    </lineage>
</organism>
<gene>
    <name evidence="2" type="ORF">SISSUDRAFT_1091606</name>
</gene>
<evidence type="ECO:0000313" key="2">
    <source>
        <dbReference type="EMBL" id="KZT32724.1"/>
    </source>
</evidence>
<protein>
    <submittedName>
        <fullName evidence="2">Uncharacterized protein</fullName>
    </submittedName>
</protein>
<dbReference type="EMBL" id="KV428301">
    <property type="protein sequence ID" value="KZT32724.1"/>
    <property type="molecule type" value="Genomic_DNA"/>
</dbReference>
<keyword evidence="3" id="KW-1185">Reference proteome</keyword>
<dbReference type="Proteomes" id="UP000076798">
    <property type="component" value="Unassembled WGS sequence"/>
</dbReference>